<accession>A0A8I1W6K3</accession>
<organism evidence="12 13">
    <name type="scientific">Plesiomonas shigelloides</name>
    <name type="common">Aeromonas shigelloides</name>
    <dbReference type="NCBI Taxonomy" id="703"/>
    <lineage>
        <taxon>Bacteria</taxon>
        <taxon>Pseudomonadati</taxon>
        <taxon>Pseudomonadota</taxon>
        <taxon>Gammaproteobacteria</taxon>
        <taxon>Enterobacterales</taxon>
        <taxon>Enterobacteriaceae</taxon>
        <taxon>Plesiomonas</taxon>
    </lineage>
</organism>
<dbReference type="InterPro" id="IPR024002">
    <property type="entry name" value="For/NO2_transpt_CS"/>
</dbReference>
<evidence type="ECO:0000256" key="9">
    <source>
        <dbReference type="ARBA" id="ARBA00049660"/>
    </source>
</evidence>
<evidence type="ECO:0000256" key="8">
    <source>
        <dbReference type="ARBA" id="ARBA00035914"/>
    </source>
</evidence>
<dbReference type="InterPro" id="IPR023999">
    <property type="entry name" value="Formate_transptr_FocA"/>
</dbReference>
<comment type="catalytic activity">
    <reaction evidence="8">
        <text>formate(in) = formate(out)</text>
        <dbReference type="Rhea" id="RHEA:29679"/>
        <dbReference type="ChEBI" id="CHEBI:15740"/>
    </reaction>
</comment>
<dbReference type="PROSITE" id="PS01005">
    <property type="entry name" value="FORMATE_NITRITE_TP_1"/>
    <property type="match status" value="1"/>
</dbReference>
<dbReference type="Proteomes" id="UP000664658">
    <property type="component" value="Unassembled WGS sequence"/>
</dbReference>
<dbReference type="GO" id="GO:0005886">
    <property type="term" value="C:plasma membrane"/>
    <property type="evidence" value="ECO:0007669"/>
    <property type="project" value="UniProtKB-SubCell"/>
</dbReference>
<proteinExistence type="inferred from homology"/>
<sequence>MKTENSSHVDALPPATMAKTAENVGVYKATKNQNQSFLLAIMAGVFISIAFVFYTTVMTGTGSVAWGLAKMVGGLAFALGLILVVLCGGELFTSTVLTLVAKASNRITWKQMFRNWVVVYVGNFVGAIFFVGLIWLAGQHMAADGQWGLTVLKTAQHKLHHSFTQAVALGVLANLMVCLAVWMTYAGRSVTDKILAMLLPVAMFVASGFEHSIANMFMIPMGIVIHSFASPEFWTVMNVDPAQFADLTVSHFVFNNLIPVTIGNIIGGALLVGMMNWVIFLRGEKVLPASLRTALSQETPQN</sequence>
<dbReference type="GO" id="GO:0042802">
    <property type="term" value="F:identical protein binding"/>
    <property type="evidence" value="ECO:0007669"/>
    <property type="project" value="UniProtKB-ARBA"/>
</dbReference>
<protein>
    <recommendedName>
        <fullName evidence="10">Formate transporter FocA</fullName>
    </recommendedName>
</protein>
<dbReference type="AlphaFoldDB" id="A0A8I1W6K3"/>
<feature type="transmembrane region" description="Helical" evidence="11">
    <location>
        <begin position="113"/>
        <end position="137"/>
    </location>
</feature>
<comment type="similarity">
    <text evidence="9">Belongs to the FNT transporter (TC 1.A.16) family.</text>
</comment>
<evidence type="ECO:0000256" key="5">
    <source>
        <dbReference type="ARBA" id="ARBA00022692"/>
    </source>
</evidence>
<keyword evidence="5 11" id="KW-0812">Transmembrane</keyword>
<evidence type="ECO:0000256" key="6">
    <source>
        <dbReference type="ARBA" id="ARBA00022989"/>
    </source>
</evidence>
<dbReference type="NCBIfam" id="NF008069">
    <property type="entry name" value="PRK10805.1"/>
    <property type="match status" value="1"/>
</dbReference>
<dbReference type="NCBIfam" id="TIGR04060">
    <property type="entry name" value="formate_focA"/>
    <property type="match status" value="1"/>
</dbReference>
<comment type="subcellular location">
    <subcellularLocation>
        <location evidence="1">Cell inner membrane</location>
        <topology evidence="1">Multi-pass membrane protein</topology>
    </subcellularLocation>
</comment>
<feature type="transmembrane region" description="Helical" evidence="11">
    <location>
        <begin position="257"/>
        <end position="281"/>
    </location>
</feature>
<feature type="transmembrane region" description="Helical" evidence="11">
    <location>
        <begin position="163"/>
        <end position="182"/>
    </location>
</feature>
<dbReference type="Gene3D" id="1.20.1080.10">
    <property type="entry name" value="Glycerol uptake facilitator protein"/>
    <property type="match status" value="1"/>
</dbReference>
<evidence type="ECO:0000313" key="12">
    <source>
        <dbReference type="EMBL" id="MBO1106970.1"/>
    </source>
</evidence>
<keyword evidence="3" id="KW-1003">Cell membrane</keyword>
<keyword evidence="7 11" id="KW-0472">Membrane</keyword>
<feature type="transmembrane region" description="Helical" evidence="11">
    <location>
        <begin position="37"/>
        <end position="57"/>
    </location>
</feature>
<dbReference type="EMBL" id="JAFNAA010000002">
    <property type="protein sequence ID" value="MBO1106970.1"/>
    <property type="molecule type" value="Genomic_DNA"/>
</dbReference>
<evidence type="ECO:0000256" key="11">
    <source>
        <dbReference type="SAM" id="Phobius"/>
    </source>
</evidence>
<keyword evidence="6 11" id="KW-1133">Transmembrane helix</keyword>
<dbReference type="InterPro" id="IPR000292">
    <property type="entry name" value="For/NO2_transpt"/>
</dbReference>
<keyword evidence="2" id="KW-0813">Transport</keyword>
<dbReference type="GO" id="GO:0015499">
    <property type="term" value="F:formate transmembrane transporter activity"/>
    <property type="evidence" value="ECO:0007669"/>
    <property type="project" value="UniProtKB-UniRule"/>
</dbReference>
<keyword evidence="4" id="KW-0997">Cell inner membrane</keyword>
<feature type="transmembrane region" description="Helical" evidence="11">
    <location>
        <begin position="194"/>
        <end position="214"/>
    </location>
</feature>
<dbReference type="FunFam" id="1.20.1080.10:FF:000006">
    <property type="entry name" value="Formate transporter FocA"/>
    <property type="match status" value="1"/>
</dbReference>
<evidence type="ECO:0000256" key="2">
    <source>
        <dbReference type="ARBA" id="ARBA00022448"/>
    </source>
</evidence>
<gene>
    <name evidence="12" type="primary">focA</name>
    <name evidence="12" type="ORF">J2R62_01815</name>
</gene>
<evidence type="ECO:0000256" key="3">
    <source>
        <dbReference type="ARBA" id="ARBA00022475"/>
    </source>
</evidence>
<reference evidence="12" key="1">
    <citation type="submission" date="2021-03" db="EMBL/GenBank/DDBJ databases">
        <title>Plesiomonas shigelloides zfcc0051, isolated from zebrafish feces.</title>
        <authorList>
            <person name="Vanderhoek Z."/>
            <person name="Gaulke C."/>
        </authorList>
    </citation>
    <scope>NUCLEOTIDE SEQUENCE</scope>
    <source>
        <strain evidence="12">Zfcc0051</strain>
    </source>
</reference>
<dbReference type="InterPro" id="IPR023271">
    <property type="entry name" value="Aquaporin-like"/>
</dbReference>
<dbReference type="PANTHER" id="PTHR30520">
    <property type="entry name" value="FORMATE TRANSPORTER-RELATED"/>
    <property type="match status" value="1"/>
</dbReference>
<evidence type="ECO:0000256" key="1">
    <source>
        <dbReference type="ARBA" id="ARBA00004429"/>
    </source>
</evidence>
<dbReference type="RefSeq" id="WP_207541527.1">
    <property type="nucleotide sequence ID" value="NZ_JAFNAA010000002.1"/>
</dbReference>
<name>A0A8I1W6K3_PLESH</name>
<evidence type="ECO:0000313" key="13">
    <source>
        <dbReference type="Proteomes" id="UP000664658"/>
    </source>
</evidence>
<dbReference type="Pfam" id="PF01226">
    <property type="entry name" value="Form_Nir_trans"/>
    <property type="match status" value="1"/>
</dbReference>
<evidence type="ECO:0000256" key="4">
    <source>
        <dbReference type="ARBA" id="ARBA00022519"/>
    </source>
</evidence>
<dbReference type="PROSITE" id="PS01006">
    <property type="entry name" value="FORMATE_NITRITE_TP_2"/>
    <property type="match status" value="1"/>
</dbReference>
<feature type="transmembrane region" description="Helical" evidence="11">
    <location>
        <begin position="77"/>
        <end position="101"/>
    </location>
</feature>
<evidence type="ECO:0000256" key="7">
    <source>
        <dbReference type="ARBA" id="ARBA00023136"/>
    </source>
</evidence>
<dbReference type="NCBIfam" id="TIGR00790">
    <property type="entry name" value="fnt"/>
    <property type="match status" value="1"/>
</dbReference>
<dbReference type="PANTHER" id="PTHR30520:SF10">
    <property type="entry name" value="FORMATE CHANNEL FOCA-RELATED"/>
    <property type="match status" value="1"/>
</dbReference>
<evidence type="ECO:0000256" key="10">
    <source>
        <dbReference type="NCBIfam" id="TIGR04060"/>
    </source>
</evidence>
<comment type="caution">
    <text evidence="12">The sequence shown here is derived from an EMBL/GenBank/DDBJ whole genome shotgun (WGS) entry which is preliminary data.</text>
</comment>